<dbReference type="EMBL" id="JAKJXO020000022">
    <property type="protein sequence ID" value="KAL1591964.1"/>
    <property type="molecule type" value="Genomic_DNA"/>
</dbReference>
<accession>A0ABR3QIH8</accession>
<dbReference type="Proteomes" id="UP001521785">
    <property type="component" value="Unassembled WGS sequence"/>
</dbReference>
<reference evidence="2 3" key="1">
    <citation type="submission" date="2024-02" db="EMBL/GenBank/DDBJ databases">
        <title>De novo assembly and annotation of 12 fungi associated with fruit tree decline syndrome in Ontario, Canada.</title>
        <authorList>
            <person name="Sulman M."/>
            <person name="Ellouze W."/>
            <person name="Ilyukhin E."/>
        </authorList>
    </citation>
    <scope>NUCLEOTIDE SEQUENCE [LARGE SCALE GENOMIC DNA]</scope>
    <source>
        <strain evidence="2 3">M42-189</strain>
    </source>
</reference>
<proteinExistence type="predicted"/>
<gene>
    <name evidence="2" type="ORF">SLS60_011556</name>
</gene>
<protein>
    <recommendedName>
        <fullName evidence="1">Hemerythrin-like domain-containing protein</fullName>
    </recommendedName>
</protein>
<dbReference type="PANTHER" id="PTHR38048:SF2">
    <property type="entry name" value="HEMERYTHRIN-LIKE DOMAIN-CONTAINING PROTEIN"/>
    <property type="match status" value="1"/>
</dbReference>
<keyword evidence="3" id="KW-1185">Reference proteome</keyword>
<name>A0ABR3QIH8_9PLEO</name>
<feature type="domain" description="Hemerythrin-like" evidence="1">
    <location>
        <begin position="21"/>
        <end position="151"/>
    </location>
</feature>
<evidence type="ECO:0000259" key="1">
    <source>
        <dbReference type="Pfam" id="PF01814"/>
    </source>
</evidence>
<dbReference type="InterPro" id="IPR012312">
    <property type="entry name" value="Hemerythrin-like"/>
</dbReference>
<comment type="caution">
    <text evidence="2">The sequence shown here is derived from an EMBL/GenBank/DDBJ whole genome shotgun (WGS) entry which is preliminary data.</text>
</comment>
<dbReference type="PANTHER" id="PTHR38048">
    <property type="entry name" value="EXPRESSED PROTEIN"/>
    <property type="match status" value="1"/>
</dbReference>
<dbReference type="Gene3D" id="1.20.120.520">
    <property type="entry name" value="nmb1532 protein domain like"/>
    <property type="match status" value="1"/>
</dbReference>
<sequence length="190" mass="21687">MIGPSNEIKSKDENILTMAVEMAHAHNLILRGMNSIYHQCEHVTEPADITDFVLYIKTWGDMVHHHHSMEETEAFPLWDEIAKAGGASESITSRNIEQHHAFEVGFEDFRTYAEDMQGGKAQYDGKKVKAMLESFAAVLNEHLHDEVKMILDMDKYDGVALKKVMDAAAQKSINSADPVWFPTRWQLERR</sequence>
<dbReference type="Pfam" id="PF01814">
    <property type="entry name" value="Hemerythrin"/>
    <property type="match status" value="1"/>
</dbReference>
<evidence type="ECO:0000313" key="2">
    <source>
        <dbReference type="EMBL" id="KAL1591964.1"/>
    </source>
</evidence>
<organism evidence="2 3">
    <name type="scientific">Paraconiothyrium brasiliense</name>
    <dbReference type="NCBI Taxonomy" id="300254"/>
    <lineage>
        <taxon>Eukaryota</taxon>
        <taxon>Fungi</taxon>
        <taxon>Dikarya</taxon>
        <taxon>Ascomycota</taxon>
        <taxon>Pezizomycotina</taxon>
        <taxon>Dothideomycetes</taxon>
        <taxon>Pleosporomycetidae</taxon>
        <taxon>Pleosporales</taxon>
        <taxon>Massarineae</taxon>
        <taxon>Didymosphaeriaceae</taxon>
        <taxon>Paraconiothyrium</taxon>
    </lineage>
</organism>
<evidence type="ECO:0000313" key="3">
    <source>
        <dbReference type="Proteomes" id="UP001521785"/>
    </source>
</evidence>
<dbReference type="InterPro" id="IPR053206">
    <property type="entry name" value="Dimeric_xanthone_biosynth"/>
</dbReference>